<dbReference type="AlphaFoldDB" id="A0A6A6KPX5"/>
<gene>
    <name evidence="1" type="ORF">GH714_002346</name>
</gene>
<dbReference type="Proteomes" id="UP000467840">
    <property type="component" value="Chromosome 2"/>
</dbReference>
<evidence type="ECO:0000313" key="2">
    <source>
        <dbReference type="Proteomes" id="UP000467840"/>
    </source>
</evidence>
<comment type="caution">
    <text evidence="1">The sequence shown here is derived from an EMBL/GenBank/DDBJ whole genome shotgun (WGS) entry which is preliminary data.</text>
</comment>
<accession>A0A6A6KPX5</accession>
<evidence type="ECO:0000313" key="1">
    <source>
        <dbReference type="EMBL" id="KAF2290103.1"/>
    </source>
</evidence>
<proteinExistence type="predicted"/>
<dbReference type="EMBL" id="JAAGAX010000015">
    <property type="protein sequence ID" value="KAF2290103.1"/>
    <property type="molecule type" value="Genomic_DNA"/>
</dbReference>
<sequence>MIQYGFTKHEVMDSFRDVEVGIKEVKVENGEDWEDFSDDDLAMENVTHSGCLYGRIDVDKGKEIAYKDADQKKDDGKTVERAEVNNAIEENSLVKQLKRTLISVSL</sequence>
<protein>
    <submittedName>
        <fullName evidence="1">Uncharacterized protein</fullName>
    </submittedName>
</protein>
<name>A0A6A6KPX5_HEVBR</name>
<reference evidence="1 2" key="1">
    <citation type="journal article" date="2020" name="Mol. Plant">
        <title>The Chromosome-Based Rubber Tree Genome Provides New Insights into Spurge Genome Evolution and Rubber Biosynthesis.</title>
        <authorList>
            <person name="Liu J."/>
            <person name="Shi C."/>
            <person name="Shi C.C."/>
            <person name="Li W."/>
            <person name="Zhang Q.J."/>
            <person name="Zhang Y."/>
            <person name="Li K."/>
            <person name="Lu H.F."/>
            <person name="Shi C."/>
            <person name="Zhu S.T."/>
            <person name="Xiao Z.Y."/>
            <person name="Nan H."/>
            <person name="Yue Y."/>
            <person name="Zhu X.G."/>
            <person name="Wu Y."/>
            <person name="Hong X.N."/>
            <person name="Fan G.Y."/>
            <person name="Tong Y."/>
            <person name="Zhang D."/>
            <person name="Mao C.L."/>
            <person name="Liu Y.L."/>
            <person name="Hao S.J."/>
            <person name="Liu W.Q."/>
            <person name="Lv M.Q."/>
            <person name="Zhang H.B."/>
            <person name="Liu Y."/>
            <person name="Hu-Tang G.R."/>
            <person name="Wang J.P."/>
            <person name="Wang J.H."/>
            <person name="Sun Y.H."/>
            <person name="Ni S.B."/>
            <person name="Chen W.B."/>
            <person name="Zhang X.C."/>
            <person name="Jiao Y.N."/>
            <person name="Eichler E.E."/>
            <person name="Li G.H."/>
            <person name="Liu X."/>
            <person name="Gao L.Z."/>
        </authorList>
    </citation>
    <scope>NUCLEOTIDE SEQUENCE [LARGE SCALE GENOMIC DNA]</scope>
    <source>
        <strain evidence="2">cv. GT1</strain>
        <tissue evidence="1">Leaf</tissue>
    </source>
</reference>
<keyword evidence="2" id="KW-1185">Reference proteome</keyword>
<organism evidence="1 2">
    <name type="scientific">Hevea brasiliensis</name>
    <name type="common">Para rubber tree</name>
    <name type="synonym">Siphonia brasiliensis</name>
    <dbReference type="NCBI Taxonomy" id="3981"/>
    <lineage>
        <taxon>Eukaryota</taxon>
        <taxon>Viridiplantae</taxon>
        <taxon>Streptophyta</taxon>
        <taxon>Embryophyta</taxon>
        <taxon>Tracheophyta</taxon>
        <taxon>Spermatophyta</taxon>
        <taxon>Magnoliopsida</taxon>
        <taxon>eudicotyledons</taxon>
        <taxon>Gunneridae</taxon>
        <taxon>Pentapetalae</taxon>
        <taxon>rosids</taxon>
        <taxon>fabids</taxon>
        <taxon>Malpighiales</taxon>
        <taxon>Euphorbiaceae</taxon>
        <taxon>Crotonoideae</taxon>
        <taxon>Micrandreae</taxon>
        <taxon>Hevea</taxon>
    </lineage>
</organism>